<sequence length="799" mass="89414">MLNRSRKLTPKTSKQNKSHAGMVKRIVKKPQKKLKRGSWLSSMLAMSTTGCAYAILLSSASLIMALAWISILFIFNPDQVSWLNKILPTWAQIPLGKHERPQTLKQIQLDLSQKNQIFGETLPLHQNTEDSFLLPVFQQRANCQSDCKELVELRVYERSEELEFKSQSENYYYLATQLPVTGPDESFVISASLDGTSEPQDISISLPLTEVQRFEDGTPSPGVWFNLRGQRQQGTGAFVADVGAAIAYGHVVYYNPERTNLLQMLSWTSPNGQLPKWQQVTGDGTKELVIDQTIGLEPHLQVYQVKPLKLFLKPIQLEAITLKSPALKDYAYQNALSIARNGLWTPAFGWLNFIKKQHKGVLPEAAQAQMDLIGLHSQFTKTQAQKNWASPSQEVLADLIDGRWEKALEVFESSPNNAQEIATLLKADKKRLWNRTAAALRVNPNRRELQAWFALILAVQQGEGHANSWLKAQPKITKDNLAYIQGLLARLNGEGASQISSTHPSQIVGTVRPITQVTNTEWLQPNSSADLKLTDNQWYQVEVSAFNDGKRWLNSPFENFNLPKTDAAKFLWKTLGITSDPEIQIVVWLPNGEQQITIAAIKAVQLRGKVLRLLAAGPKIPENQNDVLQPKPLALTNAALEWVQPSPITLQQLHQQNPQGVKVMLSSVWKSLQQSDEVPGGAIPSFEQMQEKLGDWPVQVIDLTNNGQPEIILTISAGAIASLNQHTPEIQGENPEQRRDRTIILSDSNEVIYTDFTGNNLQRLSALAKLSGVQSLALLVENAHNYSLRRWSETNQGFE</sequence>
<feature type="region of interest" description="Disordered" evidence="1">
    <location>
        <begin position="1"/>
        <end position="22"/>
    </location>
</feature>
<evidence type="ECO:0000256" key="1">
    <source>
        <dbReference type="SAM" id="MobiDB-lite"/>
    </source>
</evidence>
<feature type="compositionally biased region" description="Basic residues" evidence="1">
    <location>
        <begin position="1"/>
        <end position="17"/>
    </location>
</feature>
<dbReference type="KEGG" id="nsh:GXM_02403"/>
<dbReference type="EMBL" id="CP045226">
    <property type="protein sequence ID" value="QFS44928.1"/>
    <property type="molecule type" value="Genomic_DNA"/>
</dbReference>
<reference evidence="2 3" key="1">
    <citation type="submission" date="2019-10" db="EMBL/GenBank/DDBJ databases">
        <title>Genomic and transcriptomic insights into the perfect genentic adaptation of a filamentous nitrogen-fixing cyanobacterium to rice fields.</title>
        <authorList>
            <person name="Chen Z."/>
        </authorList>
    </citation>
    <scope>NUCLEOTIDE SEQUENCE [LARGE SCALE GENOMIC DNA]</scope>
    <source>
        <strain evidence="2">CCNUC1</strain>
    </source>
</reference>
<protein>
    <submittedName>
        <fullName evidence="2">Uncharacterized protein</fullName>
    </submittedName>
</protein>
<evidence type="ECO:0000313" key="3">
    <source>
        <dbReference type="Proteomes" id="UP000326678"/>
    </source>
</evidence>
<dbReference type="RefSeq" id="WP_194198753.1">
    <property type="nucleotide sequence ID" value="NZ_CP045226.1"/>
</dbReference>
<dbReference type="AlphaFoldDB" id="A0A5P8VWZ6"/>
<evidence type="ECO:0000313" key="2">
    <source>
        <dbReference type="EMBL" id="QFS44928.1"/>
    </source>
</evidence>
<keyword evidence="3" id="KW-1185">Reference proteome</keyword>
<organism evidence="2 3">
    <name type="scientific">Nostoc sphaeroides CCNUC1</name>
    <dbReference type="NCBI Taxonomy" id="2653204"/>
    <lineage>
        <taxon>Bacteria</taxon>
        <taxon>Bacillati</taxon>
        <taxon>Cyanobacteriota</taxon>
        <taxon>Cyanophyceae</taxon>
        <taxon>Nostocales</taxon>
        <taxon>Nostocaceae</taxon>
        <taxon>Nostoc</taxon>
    </lineage>
</organism>
<gene>
    <name evidence="2" type="ORF">GXM_02403</name>
</gene>
<accession>A0A5P8VWZ6</accession>
<proteinExistence type="predicted"/>
<name>A0A5P8VWZ6_9NOSO</name>
<dbReference type="Proteomes" id="UP000326678">
    <property type="component" value="Chromosome Gxm1"/>
</dbReference>